<gene>
    <name evidence="3" type="ORF">B7P34_02110</name>
</gene>
<protein>
    <submittedName>
        <fullName evidence="3">Oxidoreductase</fullName>
    </submittedName>
</protein>
<dbReference type="Gene3D" id="3.20.20.100">
    <property type="entry name" value="NADP-dependent oxidoreductase domain"/>
    <property type="match status" value="1"/>
</dbReference>
<dbReference type="RefSeq" id="WP_106674028.1">
    <property type="nucleotide sequence ID" value="NZ_PXWG01000002.1"/>
</dbReference>
<comment type="caution">
    <text evidence="3">The sequence shown here is derived from an EMBL/GenBank/DDBJ whole genome shotgun (WGS) entry which is preliminary data.</text>
</comment>
<feature type="region of interest" description="Disordered" evidence="1">
    <location>
        <begin position="268"/>
        <end position="289"/>
    </location>
</feature>
<dbReference type="EMBL" id="PXWG01000002">
    <property type="protein sequence ID" value="PSJ30377.1"/>
    <property type="molecule type" value="Genomic_DNA"/>
</dbReference>
<keyword evidence="4" id="KW-1185">Reference proteome</keyword>
<name>A0A9X7JV30_9ACTN</name>
<evidence type="ECO:0000313" key="3">
    <source>
        <dbReference type="EMBL" id="PSJ30377.1"/>
    </source>
</evidence>
<organism evidence="3 4">
    <name type="scientific">Streptosporangium nondiastaticum</name>
    <dbReference type="NCBI Taxonomy" id="35764"/>
    <lineage>
        <taxon>Bacteria</taxon>
        <taxon>Bacillati</taxon>
        <taxon>Actinomycetota</taxon>
        <taxon>Actinomycetes</taxon>
        <taxon>Streptosporangiales</taxon>
        <taxon>Streptosporangiaceae</taxon>
        <taxon>Streptosporangium</taxon>
    </lineage>
</organism>
<dbReference type="GO" id="GO:0016491">
    <property type="term" value="F:oxidoreductase activity"/>
    <property type="evidence" value="ECO:0007669"/>
    <property type="project" value="InterPro"/>
</dbReference>
<feature type="domain" description="NADP-dependent oxidoreductase" evidence="2">
    <location>
        <begin position="16"/>
        <end position="266"/>
    </location>
</feature>
<sequence length="289" mass="30607">MRTRPIGPSGTALPVIGQGTWQLEHAERRTAVRALNTGIDAGMTHIDTAESYGEGEVERLVGEAVRHRRHEVFLTSKVRPANADAHGTVAACERSLRRLGTDHLDLYLLHWPDGHPLDETLTGLRALHRAGKILHYGVSNFHERHLTELFARTEPGEIACNQVLHHLGDRSAELRVAPACRARGTAMVGYSPFGLGSFPPSPRAAAVLDAIAGAHDATRHQIALAFLVRDPHTFAIPKTATPSRAAENAAAADIALTSEDVARIAAACPAGAGGGSSPSGASEVSGGQR</sequence>
<dbReference type="PANTHER" id="PTHR43638:SF3">
    <property type="entry name" value="ALDEHYDE REDUCTASE"/>
    <property type="match status" value="1"/>
</dbReference>
<feature type="compositionally biased region" description="Low complexity" evidence="1">
    <location>
        <begin position="278"/>
        <end position="289"/>
    </location>
</feature>
<dbReference type="Pfam" id="PF00248">
    <property type="entry name" value="Aldo_ket_red"/>
    <property type="match status" value="1"/>
</dbReference>
<dbReference type="InterPro" id="IPR036812">
    <property type="entry name" value="NAD(P)_OxRdtase_dom_sf"/>
</dbReference>
<dbReference type="PANTHER" id="PTHR43638">
    <property type="entry name" value="OXIDOREDUCTASE, ALDO/KETO REDUCTASE FAMILY PROTEIN"/>
    <property type="match status" value="1"/>
</dbReference>
<dbReference type="SUPFAM" id="SSF51430">
    <property type="entry name" value="NAD(P)-linked oxidoreductase"/>
    <property type="match status" value="1"/>
</dbReference>
<proteinExistence type="predicted"/>
<dbReference type="InterPro" id="IPR020471">
    <property type="entry name" value="AKR"/>
</dbReference>
<accession>A0A9X7JV30</accession>
<dbReference type="Proteomes" id="UP000242427">
    <property type="component" value="Unassembled WGS sequence"/>
</dbReference>
<dbReference type="OrthoDB" id="9768793at2"/>
<evidence type="ECO:0000313" key="4">
    <source>
        <dbReference type="Proteomes" id="UP000242427"/>
    </source>
</evidence>
<dbReference type="InterPro" id="IPR023210">
    <property type="entry name" value="NADP_OxRdtase_dom"/>
</dbReference>
<evidence type="ECO:0000259" key="2">
    <source>
        <dbReference type="Pfam" id="PF00248"/>
    </source>
</evidence>
<dbReference type="AlphaFoldDB" id="A0A9X7JV30"/>
<evidence type="ECO:0000256" key="1">
    <source>
        <dbReference type="SAM" id="MobiDB-lite"/>
    </source>
</evidence>
<reference evidence="3 4" key="1">
    <citation type="submission" date="2018-03" db="EMBL/GenBank/DDBJ databases">
        <title>Chitinolytic properties of Streptosporangium nondiastaticum TBG75A20.</title>
        <authorList>
            <person name="Gayathri V."/>
            <person name="Shiburaj S."/>
        </authorList>
    </citation>
    <scope>NUCLEOTIDE SEQUENCE [LARGE SCALE GENOMIC DNA]</scope>
    <source>
        <strain evidence="3 4">TBG75A20</strain>
    </source>
</reference>
<dbReference type="PRINTS" id="PR00069">
    <property type="entry name" value="ALDKETRDTASE"/>
</dbReference>